<organism evidence="1 2">
    <name type="scientific">Brevibacillus panacihumi W25</name>
    <dbReference type="NCBI Taxonomy" id="1408254"/>
    <lineage>
        <taxon>Bacteria</taxon>
        <taxon>Bacillati</taxon>
        <taxon>Bacillota</taxon>
        <taxon>Bacilli</taxon>
        <taxon>Bacillales</taxon>
        <taxon>Paenibacillaceae</taxon>
        <taxon>Brevibacillus</taxon>
    </lineage>
</organism>
<sequence>MKRIVFATPEELVEHCLREEVSLVVEYKDEANKQRQVVLAKEQLSQAPVYLRYDKAEAYYRKDGIFFEVAVQGQQVQDR</sequence>
<evidence type="ECO:0000313" key="2">
    <source>
        <dbReference type="Proteomes" id="UP000017973"/>
    </source>
</evidence>
<name>V6MCK6_9BACL</name>
<proteinExistence type="predicted"/>
<dbReference type="Proteomes" id="UP000017973">
    <property type="component" value="Unassembled WGS sequence"/>
</dbReference>
<dbReference type="HOGENOM" id="CLU_2599165_0_0_9"/>
<dbReference type="RefSeq" id="WP_023554641.1">
    <property type="nucleotide sequence ID" value="NZ_KI629782.1"/>
</dbReference>
<dbReference type="STRING" id="1408254.T458_02775"/>
<keyword evidence="2" id="KW-1185">Reference proteome</keyword>
<accession>V6MCK6</accession>
<dbReference type="EMBL" id="AYJU01000001">
    <property type="protein sequence ID" value="EST56259.1"/>
    <property type="molecule type" value="Genomic_DNA"/>
</dbReference>
<evidence type="ECO:0000313" key="1">
    <source>
        <dbReference type="EMBL" id="EST56259.1"/>
    </source>
</evidence>
<dbReference type="AlphaFoldDB" id="V6MCK6"/>
<reference evidence="1 2" key="1">
    <citation type="journal article" date="2014" name="Genome Announc.">
        <title>Draft Genome Sequence of Brevibacillus panacihumi Strain W25, a Halotolerant Hydrocarbon-Degrading Bacterium.</title>
        <authorList>
            <person name="Wang X."/>
            <person name="Jin D."/>
            <person name="Zhou L."/>
            <person name="Wu L."/>
            <person name="An W."/>
            <person name="Chen Y."/>
            <person name="Zhao L."/>
        </authorList>
    </citation>
    <scope>NUCLEOTIDE SEQUENCE [LARGE SCALE GENOMIC DNA]</scope>
    <source>
        <strain evidence="1 2">W25</strain>
    </source>
</reference>
<dbReference type="PATRIC" id="fig|1408254.3.peg.566"/>
<protein>
    <submittedName>
        <fullName evidence="1">Uncharacterized protein</fullName>
    </submittedName>
</protein>
<dbReference type="OrthoDB" id="2470547at2"/>
<comment type="caution">
    <text evidence="1">The sequence shown here is derived from an EMBL/GenBank/DDBJ whole genome shotgun (WGS) entry which is preliminary data.</text>
</comment>
<gene>
    <name evidence="1" type="ORF">T458_02775</name>
</gene>